<protein>
    <submittedName>
        <fullName evidence="2">Uncharacterized protein</fullName>
    </submittedName>
</protein>
<keyword evidence="3" id="KW-1185">Reference proteome</keyword>
<dbReference type="EMBL" id="JASBNA010000010">
    <property type="protein sequence ID" value="KAK7688450.1"/>
    <property type="molecule type" value="Genomic_DNA"/>
</dbReference>
<keyword evidence="1" id="KW-0812">Transmembrane</keyword>
<sequence length="240" mass="26209">MVILSDHFNRHRSGTSSVASAFSLALQPPVAGITSNWCLLTVLLVLAVILIPAVNNNNVNTAVVDLSPSPVASITSNWCLLVLGLLVLEPRGILDPSGAGPDPHHQVLWFRVFGWVGRITQSLTPSKCRYRLALRHQPADESAPISTLRLLFRPQHRSAILPLPKLSEPPKSARSLSCLGTPPPPWVCDFCHVFETEHAFVVSNVKYLAPQPPGNGKDLDPGEPFHLDLLKKTSWATDCF</sequence>
<reference evidence="2 3" key="1">
    <citation type="submission" date="2022-09" db="EMBL/GenBank/DDBJ databases">
        <authorList>
            <person name="Palmer J.M."/>
        </authorList>
    </citation>
    <scope>NUCLEOTIDE SEQUENCE [LARGE SCALE GENOMIC DNA]</scope>
    <source>
        <strain evidence="2 3">DSM 7382</strain>
    </source>
</reference>
<keyword evidence="1" id="KW-1133">Transmembrane helix</keyword>
<evidence type="ECO:0000313" key="3">
    <source>
        <dbReference type="Proteomes" id="UP001385951"/>
    </source>
</evidence>
<evidence type="ECO:0000313" key="2">
    <source>
        <dbReference type="EMBL" id="KAK7688450.1"/>
    </source>
</evidence>
<comment type="caution">
    <text evidence="2">The sequence shown here is derived from an EMBL/GenBank/DDBJ whole genome shotgun (WGS) entry which is preliminary data.</text>
</comment>
<keyword evidence="1" id="KW-0472">Membrane</keyword>
<dbReference type="Proteomes" id="UP001385951">
    <property type="component" value="Unassembled WGS sequence"/>
</dbReference>
<evidence type="ECO:0000256" key="1">
    <source>
        <dbReference type="SAM" id="Phobius"/>
    </source>
</evidence>
<dbReference type="AlphaFoldDB" id="A0AAW0GHJ9"/>
<gene>
    <name evidence="2" type="ORF">QCA50_007988</name>
</gene>
<proteinExistence type="predicted"/>
<accession>A0AAW0GHJ9</accession>
<feature type="transmembrane region" description="Helical" evidence="1">
    <location>
        <begin position="30"/>
        <end position="51"/>
    </location>
</feature>
<organism evidence="2 3">
    <name type="scientific">Cerrena zonata</name>
    <dbReference type="NCBI Taxonomy" id="2478898"/>
    <lineage>
        <taxon>Eukaryota</taxon>
        <taxon>Fungi</taxon>
        <taxon>Dikarya</taxon>
        <taxon>Basidiomycota</taxon>
        <taxon>Agaricomycotina</taxon>
        <taxon>Agaricomycetes</taxon>
        <taxon>Polyporales</taxon>
        <taxon>Cerrenaceae</taxon>
        <taxon>Cerrena</taxon>
    </lineage>
</organism>
<name>A0AAW0GHJ9_9APHY</name>